<dbReference type="GO" id="GO:0019068">
    <property type="term" value="P:virion assembly"/>
    <property type="evidence" value="ECO:0007669"/>
    <property type="project" value="InterPro"/>
</dbReference>
<feature type="region of interest" description="Disordered" evidence="1">
    <location>
        <begin position="516"/>
        <end position="551"/>
    </location>
</feature>
<evidence type="ECO:0000313" key="2">
    <source>
        <dbReference type="EMBL" id="MBB4005814.1"/>
    </source>
</evidence>
<dbReference type="EMBL" id="JACIED010000001">
    <property type="protein sequence ID" value="MBB4005814.1"/>
    <property type="molecule type" value="Genomic_DNA"/>
</dbReference>
<comment type="caution">
    <text evidence="3">The sequence shown here is derived from an EMBL/GenBank/DDBJ whole genome shotgun (WGS) entry which is preliminary data.</text>
</comment>
<evidence type="ECO:0000313" key="3">
    <source>
        <dbReference type="EMBL" id="OLP48863.1"/>
    </source>
</evidence>
<keyword evidence="4" id="KW-1185">Reference proteome</keyword>
<sequence>MTEKPRVRVKAGSVSVPAVRPTGAPRNGRASSAYMRDSQSGVIASRPASLREHRDEVRRIWWRAAGLAMDMLQNSGRLRGATDQILADTIGVELQLNPKPDLTRFGYDQLEAIAWTRLVKAEWKTWSWNPRECDFRAKLTIPQQTDVGMRNWLAFGESTGVVSYLPSNQRLPGCRTGTKMLILSPQKLVQDTNEMVGLYQGIFHDAYGRPQVYRFKERRDGFETTVDYAAADADGRQLVLHAFDPFSAEDVRGISVLVPTFRKYLMAENTDDATAQVMFMQTIYSAVLKSDKPSAEVFEALESLRDSPLDGAKDMAQDVVDYFRAQMDRAAESEIRMGAGAGVSHLAPGEDLEFKNITAPGSYYKDFMAALHRETARGLGMSYGGYTLDYTAATYASTMMENSALWPIAQRRTQRIAAQHVLVPYGSWLDEMIEEGRIPFKGGLEVYRANRDAVQWALCNGPAKPTADDLKRAKASSERIANGTGMLTAETGELGSDAEEVFEDRVWWHNRYKEAGLPSPFERGLPSDPAASGEQDGSQEKTGSQEQTAGA</sequence>
<dbReference type="STRING" id="887144.BJF91_17155"/>
<dbReference type="Proteomes" id="UP000544107">
    <property type="component" value="Unassembled WGS sequence"/>
</dbReference>
<dbReference type="InterPro" id="IPR006429">
    <property type="entry name" value="Phage_lambda_portal"/>
</dbReference>
<reference evidence="2 5" key="2">
    <citation type="submission" date="2020-08" db="EMBL/GenBank/DDBJ databases">
        <title>Genomic Encyclopedia of Type Strains, Phase IV (KMG-IV): sequencing the most valuable type-strain genomes for metagenomic binning, comparative biology and taxonomic classification.</title>
        <authorList>
            <person name="Goeker M."/>
        </authorList>
    </citation>
    <scope>NUCLEOTIDE SEQUENCE [LARGE SCALE GENOMIC DNA]</scope>
    <source>
        <strain evidence="2 5">DSM 100021</strain>
    </source>
</reference>
<dbReference type="RefSeq" id="WP_075614653.1">
    <property type="nucleotide sequence ID" value="NZ_JACIED010000001.1"/>
</dbReference>
<accession>A0A1Q9A2M5</accession>
<evidence type="ECO:0000313" key="4">
    <source>
        <dbReference type="Proteomes" id="UP000185598"/>
    </source>
</evidence>
<evidence type="ECO:0000313" key="5">
    <source>
        <dbReference type="Proteomes" id="UP000544107"/>
    </source>
</evidence>
<proteinExistence type="predicted"/>
<feature type="compositionally biased region" description="Polar residues" evidence="1">
    <location>
        <begin position="540"/>
        <end position="551"/>
    </location>
</feature>
<organism evidence="3 4">
    <name type="scientific">Allorhizobium taibaishanense</name>
    <dbReference type="NCBI Taxonomy" id="887144"/>
    <lineage>
        <taxon>Bacteria</taxon>
        <taxon>Pseudomonadati</taxon>
        <taxon>Pseudomonadota</taxon>
        <taxon>Alphaproteobacteria</taxon>
        <taxon>Hyphomicrobiales</taxon>
        <taxon>Rhizobiaceae</taxon>
        <taxon>Rhizobium/Agrobacterium group</taxon>
        <taxon>Allorhizobium</taxon>
    </lineage>
</organism>
<dbReference type="GO" id="GO:0005198">
    <property type="term" value="F:structural molecule activity"/>
    <property type="evidence" value="ECO:0007669"/>
    <property type="project" value="InterPro"/>
</dbReference>
<dbReference type="AlphaFoldDB" id="A0A1Q9A2M5"/>
<dbReference type="Proteomes" id="UP000185598">
    <property type="component" value="Unassembled WGS sequence"/>
</dbReference>
<name>A0A1Q9A2M5_9HYPH</name>
<protein>
    <submittedName>
        <fullName evidence="3">Capsid protein</fullName>
    </submittedName>
</protein>
<dbReference type="OrthoDB" id="9770450at2"/>
<reference evidence="3 4" key="1">
    <citation type="submission" date="2016-09" db="EMBL/GenBank/DDBJ databases">
        <title>Rhizobium oryziradicis sp. nov., isolated from the root of rice.</title>
        <authorList>
            <person name="Zhao J."/>
            <person name="Zhang X."/>
        </authorList>
    </citation>
    <scope>NUCLEOTIDE SEQUENCE [LARGE SCALE GENOMIC DNA]</scope>
    <source>
        <strain evidence="3 4">14971</strain>
    </source>
</reference>
<evidence type="ECO:0000256" key="1">
    <source>
        <dbReference type="SAM" id="MobiDB-lite"/>
    </source>
</evidence>
<dbReference type="EMBL" id="MKIN01000022">
    <property type="protein sequence ID" value="OLP48863.1"/>
    <property type="molecule type" value="Genomic_DNA"/>
</dbReference>
<dbReference type="Pfam" id="PF05136">
    <property type="entry name" value="Phage_portal_2"/>
    <property type="match status" value="1"/>
</dbReference>
<gene>
    <name evidence="3" type="ORF">BJF91_17155</name>
    <name evidence="2" type="ORF">GGQ71_000050</name>
</gene>
<feature type="region of interest" description="Disordered" evidence="1">
    <location>
        <begin position="1"/>
        <end position="38"/>
    </location>
</feature>